<gene>
    <name evidence="1" type="ORF">BECKH772C_GA0070978_101242</name>
</gene>
<dbReference type="AlphaFoldDB" id="A0A450VEW8"/>
<name>A0A450VEW8_9GAMM</name>
<sequence>MSVTPTGSFHSNFGVRQGNKWSYARRTCAGIVNYFKRVQHSGWPLSVFAQPQKLDGMSHYYIVGTSSAESLKYSRWKA</sequence>
<accession>A0A450VEW8</accession>
<reference evidence="1" key="1">
    <citation type="submission" date="2019-02" db="EMBL/GenBank/DDBJ databases">
        <authorList>
            <person name="Gruber-Vodicka R. H."/>
            <person name="Seah K. B. B."/>
        </authorList>
    </citation>
    <scope>NUCLEOTIDE SEQUENCE</scope>
    <source>
        <strain evidence="1">BECK_SA2B12</strain>
    </source>
</reference>
<evidence type="ECO:0000313" key="1">
    <source>
        <dbReference type="EMBL" id="VFK03325.1"/>
    </source>
</evidence>
<organism evidence="1">
    <name type="scientific">Candidatus Kentrum eta</name>
    <dbReference type="NCBI Taxonomy" id="2126337"/>
    <lineage>
        <taxon>Bacteria</taxon>
        <taxon>Pseudomonadati</taxon>
        <taxon>Pseudomonadota</taxon>
        <taxon>Gammaproteobacteria</taxon>
        <taxon>Candidatus Kentrum</taxon>
    </lineage>
</organism>
<proteinExistence type="predicted"/>
<protein>
    <submittedName>
        <fullName evidence="1">Uncharacterized protein</fullName>
    </submittedName>
</protein>
<dbReference type="EMBL" id="CAADFJ010000124">
    <property type="protein sequence ID" value="VFK03325.1"/>
    <property type="molecule type" value="Genomic_DNA"/>
</dbReference>